<evidence type="ECO:0000259" key="2">
    <source>
        <dbReference type="SMART" id="SM00479"/>
    </source>
</evidence>
<protein>
    <submittedName>
        <fullName evidence="3">DNA polymerase-3 subunit epsilon</fullName>
    </submittedName>
</protein>
<evidence type="ECO:0000313" key="4">
    <source>
        <dbReference type="Proteomes" id="UP000294506"/>
    </source>
</evidence>
<dbReference type="Pfam" id="PF00929">
    <property type="entry name" value="RNase_T"/>
    <property type="match status" value="1"/>
</dbReference>
<dbReference type="SMART" id="SM00479">
    <property type="entry name" value="EXOIII"/>
    <property type="match status" value="1"/>
</dbReference>
<keyword evidence="4" id="KW-1185">Reference proteome</keyword>
<dbReference type="SUPFAM" id="SSF53098">
    <property type="entry name" value="Ribonuclease H-like"/>
    <property type="match status" value="1"/>
</dbReference>
<dbReference type="AlphaFoldDB" id="A0A4R7G3Z7"/>
<feature type="region of interest" description="Disordered" evidence="1">
    <location>
        <begin position="349"/>
        <end position="376"/>
    </location>
</feature>
<gene>
    <name evidence="3" type="ORF">EV640_104149</name>
</gene>
<dbReference type="SUPFAM" id="SSF52113">
    <property type="entry name" value="BRCT domain"/>
    <property type="match status" value="1"/>
</dbReference>
<sequence>MKGLNFTAVDFETANGFRGSPCAIGLVRVRDGAEVESYYSAMRPPEGFDRFDPHNVAIHGITADAVAQSPRFGELFGEIQGFIGEDVLVAHNAGFDIEVFEAALEVSGLDSPGLSCLCSVRLSRANYQLASHALPKAAAEAGYQLTQHHYALDDARASAAVVCDIAARRNVGTTHRLFQESGIAARTMESWQGPRARESRATRQVRGMAHLFDARLPAPQPRHMPDLMRWQDEGKNLPPSSVADPAHPLFAQQLTFTGNLAIPRAEAKELVAALGAATASRVTAGTTLLVVGDGFEAWELREPEQSFPLRSSKAREALRRQRDGQRLRLIAEEEFRAMLGSHWPLSAAAEAVADPKPEAGTDPEAQEPTLRLNAPG</sequence>
<comment type="caution">
    <text evidence="3">The sequence shown here is derived from an EMBL/GenBank/DDBJ whole genome shotgun (WGS) entry which is preliminary data.</text>
</comment>
<dbReference type="PANTHER" id="PTHR30231:SF42">
    <property type="entry name" value="EXONUCLEASE"/>
    <property type="match status" value="1"/>
</dbReference>
<accession>A0A4R7G3Z7</accession>
<dbReference type="Gene3D" id="3.30.420.10">
    <property type="entry name" value="Ribonuclease H-like superfamily/Ribonuclease H"/>
    <property type="match status" value="1"/>
</dbReference>
<dbReference type="InterPro" id="IPR036397">
    <property type="entry name" value="RNaseH_sf"/>
</dbReference>
<organism evidence="3 4">
    <name type="scientific">Nesterenkonia aurantiaca</name>
    <dbReference type="NCBI Taxonomy" id="1436010"/>
    <lineage>
        <taxon>Bacteria</taxon>
        <taxon>Bacillati</taxon>
        <taxon>Actinomycetota</taxon>
        <taxon>Actinomycetes</taxon>
        <taxon>Micrococcales</taxon>
        <taxon>Micrococcaceae</taxon>
        <taxon>Nesterenkonia</taxon>
    </lineage>
</organism>
<dbReference type="InterPro" id="IPR036420">
    <property type="entry name" value="BRCT_dom_sf"/>
</dbReference>
<dbReference type="CDD" id="cd06130">
    <property type="entry name" value="DNA_pol_III_epsilon_like"/>
    <property type="match status" value="1"/>
</dbReference>
<evidence type="ECO:0000256" key="1">
    <source>
        <dbReference type="SAM" id="MobiDB-lite"/>
    </source>
</evidence>
<dbReference type="GO" id="GO:0003676">
    <property type="term" value="F:nucleic acid binding"/>
    <property type="evidence" value="ECO:0007669"/>
    <property type="project" value="InterPro"/>
</dbReference>
<dbReference type="RefSeq" id="WP_133726133.1">
    <property type="nucleotide sequence ID" value="NZ_SOAN01000004.1"/>
</dbReference>
<proteinExistence type="predicted"/>
<evidence type="ECO:0000313" key="3">
    <source>
        <dbReference type="EMBL" id="TDS86124.1"/>
    </source>
</evidence>
<dbReference type="InterPro" id="IPR013520">
    <property type="entry name" value="Ribonucl_H"/>
</dbReference>
<feature type="domain" description="Exonuclease" evidence="2">
    <location>
        <begin position="5"/>
        <end position="171"/>
    </location>
</feature>
<dbReference type="CDD" id="cd17748">
    <property type="entry name" value="BRCT_DNA_ligase_like"/>
    <property type="match status" value="1"/>
</dbReference>
<dbReference type="Proteomes" id="UP000294506">
    <property type="component" value="Unassembled WGS sequence"/>
</dbReference>
<dbReference type="GO" id="GO:0008408">
    <property type="term" value="F:3'-5' exonuclease activity"/>
    <property type="evidence" value="ECO:0007669"/>
    <property type="project" value="TreeGrafter"/>
</dbReference>
<dbReference type="Gene3D" id="3.40.50.10190">
    <property type="entry name" value="BRCT domain"/>
    <property type="match status" value="1"/>
</dbReference>
<reference evidence="3 4" key="1">
    <citation type="submission" date="2019-03" db="EMBL/GenBank/DDBJ databases">
        <title>Genomic Encyclopedia of Type Strains, Phase III (KMG-III): the genomes of soil and plant-associated and newly described type strains.</title>
        <authorList>
            <person name="Whitman W."/>
        </authorList>
    </citation>
    <scope>NUCLEOTIDE SEQUENCE [LARGE SCALE GENOMIC DNA]</scope>
    <source>
        <strain evidence="3 4">DSM 27373</strain>
    </source>
</reference>
<dbReference type="InterPro" id="IPR012337">
    <property type="entry name" value="RNaseH-like_sf"/>
</dbReference>
<dbReference type="EMBL" id="SOAN01000004">
    <property type="protein sequence ID" value="TDS86124.1"/>
    <property type="molecule type" value="Genomic_DNA"/>
</dbReference>
<dbReference type="GO" id="GO:0005829">
    <property type="term" value="C:cytosol"/>
    <property type="evidence" value="ECO:0007669"/>
    <property type="project" value="TreeGrafter"/>
</dbReference>
<name>A0A4R7G3Z7_9MICC</name>
<dbReference type="PANTHER" id="PTHR30231">
    <property type="entry name" value="DNA POLYMERASE III SUBUNIT EPSILON"/>
    <property type="match status" value="1"/>
</dbReference>